<keyword evidence="16" id="KW-1185">Reference proteome</keyword>
<gene>
    <name evidence="10 15" type="primary">murF</name>
    <name evidence="15" type="ORF">ACFQWG_06430</name>
</gene>
<evidence type="ECO:0000313" key="16">
    <source>
        <dbReference type="Proteomes" id="UP001596527"/>
    </source>
</evidence>
<accession>A0ABW2SMJ6</accession>
<keyword evidence="8 10" id="KW-0131">Cell cycle</keyword>
<dbReference type="Pfam" id="PF02875">
    <property type="entry name" value="Mur_ligase_C"/>
    <property type="match status" value="1"/>
</dbReference>
<organism evidence="15 16">
    <name type="scientific">Schaalia naturae</name>
    <dbReference type="NCBI Taxonomy" id="635203"/>
    <lineage>
        <taxon>Bacteria</taxon>
        <taxon>Bacillati</taxon>
        <taxon>Actinomycetota</taxon>
        <taxon>Actinomycetes</taxon>
        <taxon>Actinomycetales</taxon>
        <taxon>Actinomycetaceae</taxon>
        <taxon>Schaalia</taxon>
    </lineage>
</organism>
<dbReference type="Pfam" id="PF01225">
    <property type="entry name" value="Mur_ligase"/>
    <property type="match status" value="1"/>
</dbReference>
<dbReference type="SUPFAM" id="SSF53623">
    <property type="entry name" value="MurD-like peptide ligases, catalytic domain"/>
    <property type="match status" value="1"/>
</dbReference>
<comment type="subcellular location">
    <subcellularLocation>
        <location evidence="10 11">Cytoplasm</location>
    </subcellularLocation>
</comment>
<evidence type="ECO:0000256" key="1">
    <source>
        <dbReference type="ARBA" id="ARBA00022490"/>
    </source>
</evidence>
<keyword evidence="7 10" id="KW-0573">Peptidoglycan synthesis</keyword>
<keyword evidence="1 10" id="KW-0963">Cytoplasm</keyword>
<comment type="catalytic activity">
    <reaction evidence="10 11">
        <text>D-alanyl-D-alanine + UDP-N-acetyl-alpha-D-muramoyl-L-alanyl-gamma-D-glutamyl-meso-2,6-diaminopimelate + ATP = UDP-N-acetyl-alpha-D-muramoyl-L-alanyl-gamma-D-glutamyl-meso-2,6-diaminopimeloyl-D-alanyl-D-alanine + ADP + phosphate + H(+)</text>
        <dbReference type="Rhea" id="RHEA:28374"/>
        <dbReference type="ChEBI" id="CHEBI:15378"/>
        <dbReference type="ChEBI" id="CHEBI:30616"/>
        <dbReference type="ChEBI" id="CHEBI:43474"/>
        <dbReference type="ChEBI" id="CHEBI:57822"/>
        <dbReference type="ChEBI" id="CHEBI:61386"/>
        <dbReference type="ChEBI" id="CHEBI:83905"/>
        <dbReference type="ChEBI" id="CHEBI:456216"/>
        <dbReference type="EC" id="6.3.2.10"/>
    </reaction>
</comment>
<keyword evidence="9 10" id="KW-0961">Cell wall biogenesis/degradation</keyword>
<evidence type="ECO:0000256" key="4">
    <source>
        <dbReference type="ARBA" id="ARBA00022741"/>
    </source>
</evidence>
<dbReference type="InterPro" id="IPR036565">
    <property type="entry name" value="Mur-like_cat_sf"/>
</dbReference>
<keyword evidence="6 10" id="KW-0133">Cell shape</keyword>
<dbReference type="InterPro" id="IPR004101">
    <property type="entry name" value="Mur_ligase_C"/>
</dbReference>
<dbReference type="EMBL" id="JBHTEF010000001">
    <property type="protein sequence ID" value="MFC7580833.1"/>
    <property type="molecule type" value="Genomic_DNA"/>
</dbReference>
<dbReference type="SUPFAM" id="SSF53244">
    <property type="entry name" value="MurD-like peptide ligases, peptide-binding domain"/>
    <property type="match status" value="1"/>
</dbReference>
<evidence type="ECO:0000256" key="6">
    <source>
        <dbReference type="ARBA" id="ARBA00022960"/>
    </source>
</evidence>
<dbReference type="Gene3D" id="3.90.190.20">
    <property type="entry name" value="Mur ligase, C-terminal domain"/>
    <property type="match status" value="1"/>
</dbReference>
<evidence type="ECO:0000256" key="7">
    <source>
        <dbReference type="ARBA" id="ARBA00022984"/>
    </source>
</evidence>
<dbReference type="GO" id="GO:0047480">
    <property type="term" value="F:UDP-N-acetylmuramoyl-tripeptide-D-alanyl-D-alanine ligase activity"/>
    <property type="evidence" value="ECO:0007669"/>
    <property type="project" value="UniProtKB-EC"/>
</dbReference>
<sequence>MDRRASWIATAVGGRLLGDDVTVGGPVVTDSREASPGSLYVARRGERADGHSFVASAAGRGAVCALVEHEVPGAGLAQIVVPGSTAALGALAHAHLEDLRREGPLDVIAITGSAGKTTTKDLLAQVLTRRAATVWPRMSFNNEVGVPLTVLGADAATRHLVLEMGASAAGDLASLTRIAAPDVAVELMVGTAHLGGFGSREGIMAAKAELVEGLRPEGTAVLNADDDMVMRMVPLAPGPVVRFSACQGVAAEIRARAIDVDEDDRASFTLEAPDGTARVRLRLVGRHHVRNALAAAGACHVLGIGVEEAAAGLSAAGPLSPHRMAVSDLVLDGRRVTLVDDSYNANPDSMRAGLEALRSLSRGRRMVAVLGEMLELGPDADRLHREAGLRAAELGIGVVVALGPGAGALAGPELGGRRTAHVDTPEAAIDLVGGILEDGDVVLVKGSNGSGAWRVADALVQAGGAR</sequence>
<dbReference type="Gene3D" id="3.40.1390.10">
    <property type="entry name" value="MurE/MurF, N-terminal domain"/>
    <property type="match status" value="1"/>
</dbReference>
<keyword evidence="3 10" id="KW-0132">Cell division</keyword>
<evidence type="ECO:0000259" key="12">
    <source>
        <dbReference type="Pfam" id="PF01225"/>
    </source>
</evidence>
<dbReference type="RefSeq" id="WP_380973326.1">
    <property type="nucleotide sequence ID" value="NZ_JBHTEF010000001.1"/>
</dbReference>
<feature type="domain" description="Mur ligase N-terminal catalytic" evidence="12">
    <location>
        <begin position="28"/>
        <end position="94"/>
    </location>
</feature>
<evidence type="ECO:0000256" key="9">
    <source>
        <dbReference type="ARBA" id="ARBA00023316"/>
    </source>
</evidence>
<dbReference type="Proteomes" id="UP001596527">
    <property type="component" value="Unassembled WGS sequence"/>
</dbReference>
<dbReference type="HAMAP" id="MF_02019">
    <property type="entry name" value="MurF"/>
    <property type="match status" value="1"/>
</dbReference>
<feature type="domain" description="Mur ligase C-terminal" evidence="13">
    <location>
        <begin position="323"/>
        <end position="447"/>
    </location>
</feature>
<dbReference type="InterPro" id="IPR005863">
    <property type="entry name" value="UDP-N-AcMur_synth"/>
</dbReference>
<comment type="pathway">
    <text evidence="10 11">Cell wall biogenesis; peptidoglycan biosynthesis.</text>
</comment>
<dbReference type="PANTHER" id="PTHR43024">
    <property type="entry name" value="UDP-N-ACETYLMURAMOYL-TRIPEPTIDE--D-ALANYL-D-ALANINE LIGASE"/>
    <property type="match status" value="1"/>
</dbReference>
<comment type="caution">
    <text evidence="15">The sequence shown here is derived from an EMBL/GenBank/DDBJ whole genome shotgun (WGS) entry which is preliminary data.</text>
</comment>
<feature type="domain" description="Mur ligase central" evidence="14">
    <location>
        <begin position="110"/>
        <end position="298"/>
    </location>
</feature>
<evidence type="ECO:0000256" key="11">
    <source>
        <dbReference type="RuleBase" id="RU004136"/>
    </source>
</evidence>
<evidence type="ECO:0000256" key="2">
    <source>
        <dbReference type="ARBA" id="ARBA00022598"/>
    </source>
</evidence>
<reference evidence="16" key="1">
    <citation type="journal article" date="2019" name="Int. J. Syst. Evol. Microbiol.">
        <title>The Global Catalogue of Microorganisms (GCM) 10K type strain sequencing project: providing services to taxonomists for standard genome sequencing and annotation.</title>
        <authorList>
            <consortium name="The Broad Institute Genomics Platform"/>
            <consortium name="The Broad Institute Genome Sequencing Center for Infectious Disease"/>
            <person name="Wu L."/>
            <person name="Ma J."/>
        </authorList>
    </citation>
    <scope>NUCLEOTIDE SEQUENCE [LARGE SCALE GENOMIC DNA]</scope>
    <source>
        <strain evidence="16">CCUG 56698</strain>
    </source>
</reference>
<evidence type="ECO:0000256" key="10">
    <source>
        <dbReference type="HAMAP-Rule" id="MF_02019"/>
    </source>
</evidence>
<keyword evidence="5 10" id="KW-0067">ATP-binding</keyword>
<dbReference type="PANTHER" id="PTHR43024:SF1">
    <property type="entry name" value="UDP-N-ACETYLMURAMOYL-TRIPEPTIDE--D-ALANYL-D-ALANINE LIGASE"/>
    <property type="match status" value="1"/>
</dbReference>
<evidence type="ECO:0000259" key="14">
    <source>
        <dbReference type="Pfam" id="PF08245"/>
    </source>
</evidence>
<proteinExistence type="inferred from homology"/>
<evidence type="ECO:0000313" key="15">
    <source>
        <dbReference type="EMBL" id="MFC7580833.1"/>
    </source>
</evidence>
<name>A0ABW2SMJ6_9ACTO</name>
<dbReference type="InterPro" id="IPR000713">
    <property type="entry name" value="Mur_ligase_N"/>
</dbReference>
<dbReference type="InterPro" id="IPR051046">
    <property type="entry name" value="MurCDEF_CellWall_CoF430Synth"/>
</dbReference>
<keyword evidence="4 10" id="KW-0547">Nucleotide-binding</keyword>
<comment type="function">
    <text evidence="10 11">Involved in cell wall formation. Catalyzes the final step in the synthesis of UDP-N-acetylmuramoyl-pentapeptide, the precursor of murein.</text>
</comment>
<dbReference type="Gene3D" id="3.40.1190.10">
    <property type="entry name" value="Mur-like, catalytic domain"/>
    <property type="match status" value="1"/>
</dbReference>
<evidence type="ECO:0000256" key="3">
    <source>
        <dbReference type="ARBA" id="ARBA00022618"/>
    </source>
</evidence>
<evidence type="ECO:0000256" key="5">
    <source>
        <dbReference type="ARBA" id="ARBA00022840"/>
    </source>
</evidence>
<dbReference type="InterPro" id="IPR035911">
    <property type="entry name" value="MurE/MurF_N"/>
</dbReference>
<evidence type="ECO:0000259" key="13">
    <source>
        <dbReference type="Pfam" id="PF02875"/>
    </source>
</evidence>
<feature type="binding site" evidence="10">
    <location>
        <begin position="112"/>
        <end position="118"/>
    </location>
    <ligand>
        <name>ATP</name>
        <dbReference type="ChEBI" id="CHEBI:30616"/>
    </ligand>
</feature>
<dbReference type="NCBIfam" id="TIGR01143">
    <property type="entry name" value="murF"/>
    <property type="match status" value="1"/>
</dbReference>
<dbReference type="EC" id="6.3.2.10" evidence="10 11"/>
<dbReference type="SUPFAM" id="SSF63418">
    <property type="entry name" value="MurE/MurF N-terminal domain"/>
    <property type="match status" value="1"/>
</dbReference>
<protein>
    <recommendedName>
        <fullName evidence="10 11">UDP-N-acetylmuramoyl-tripeptide--D-alanyl-D-alanine ligase</fullName>
        <ecNumber evidence="10 11">6.3.2.10</ecNumber>
    </recommendedName>
    <alternativeName>
        <fullName evidence="10">D-alanyl-D-alanine-adding enzyme</fullName>
    </alternativeName>
</protein>
<comment type="similarity">
    <text evidence="10">Belongs to the MurCDEF family. MurF subfamily.</text>
</comment>
<evidence type="ECO:0000256" key="8">
    <source>
        <dbReference type="ARBA" id="ARBA00023306"/>
    </source>
</evidence>
<dbReference type="InterPro" id="IPR036615">
    <property type="entry name" value="Mur_ligase_C_dom_sf"/>
</dbReference>
<keyword evidence="2 10" id="KW-0436">Ligase</keyword>
<dbReference type="InterPro" id="IPR013221">
    <property type="entry name" value="Mur_ligase_cen"/>
</dbReference>
<dbReference type="Pfam" id="PF08245">
    <property type="entry name" value="Mur_ligase_M"/>
    <property type="match status" value="1"/>
</dbReference>